<name>A0A5C5VN80_9PLAN</name>
<proteinExistence type="predicted"/>
<organism evidence="1 2">
    <name type="scientific">Thalassoglobus neptunius</name>
    <dbReference type="NCBI Taxonomy" id="1938619"/>
    <lineage>
        <taxon>Bacteria</taxon>
        <taxon>Pseudomonadati</taxon>
        <taxon>Planctomycetota</taxon>
        <taxon>Planctomycetia</taxon>
        <taxon>Planctomycetales</taxon>
        <taxon>Planctomycetaceae</taxon>
        <taxon>Thalassoglobus</taxon>
    </lineage>
</organism>
<reference evidence="1 2" key="1">
    <citation type="submission" date="2019-02" db="EMBL/GenBank/DDBJ databases">
        <title>Deep-cultivation of Planctomycetes and their phenomic and genomic characterization uncovers novel biology.</title>
        <authorList>
            <person name="Wiegand S."/>
            <person name="Jogler M."/>
            <person name="Boedeker C."/>
            <person name="Pinto D."/>
            <person name="Vollmers J."/>
            <person name="Rivas-Marin E."/>
            <person name="Kohn T."/>
            <person name="Peeters S.H."/>
            <person name="Heuer A."/>
            <person name="Rast P."/>
            <person name="Oberbeckmann S."/>
            <person name="Bunk B."/>
            <person name="Jeske O."/>
            <person name="Meyerdierks A."/>
            <person name="Storesund J.E."/>
            <person name="Kallscheuer N."/>
            <person name="Luecker S."/>
            <person name="Lage O.M."/>
            <person name="Pohl T."/>
            <person name="Merkel B.J."/>
            <person name="Hornburger P."/>
            <person name="Mueller R.-W."/>
            <person name="Bruemmer F."/>
            <person name="Labrenz M."/>
            <person name="Spormann A.M."/>
            <person name="Op Den Camp H."/>
            <person name="Overmann J."/>
            <person name="Amann R."/>
            <person name="Jetten M.S.M."/>
            <person name="Mascher T."/>
            <person name="Medema M.H."/>
            <person name="Devos D.P."/>
            <person name="Kaster A.-K."/>
            <person name="Ovreas L."/>
            <person name="Rohde M."/>
            <person name="Galperin M.Y."/>
            <person name="Jogler C."/>
        </authorList>
    </citation>
    <scope>NUCLEOTIDE SEQUENCE [LARGE SCALE GENOMIC DNA]</scope>
    <source>
        <strain evidence="1 2">KOR42</strain>
    </source>
</reference>
<accession>A0A5C5VN80</accession>
<protein>
    <submittedName>
        <fullName evidence="1">Uncharacterized protein</fullName>
    </submittedName>
</protein>
<keyword evidence="2" id="KW-1185">Reference proteome</keyword>
<evidence type="ECO:0000313" key="1">
    <source>
        <dbReference type="EMBL" id="TWT40126.1"/>
    </source>
</evidence>
<comment type="caution">
    <text evidence="1">The sequence shown here is derived from an EMBL/GenBank/DDBJ whole genome shotgun (WGS) entry which is preliminary data.</text>
</comment>
<dbReference type="Proteomes" id="UP000317243">
    <property type="component" value="Unassembled WGS sequence"/>
</dbReference>
<evidence type="ECO:0000313" key="2">
    <source>
        <dbReference type="Proteomes" id="UP000317243"/>
    </source>
</evidence>
<dbReference type="AlphaFoldDB" id="A0A5C5VN80"/>
<gene>
    <name evidence="1" type="ORF">KOR42_49740</name>
</gene>
<dbReference type="EMBL" id="SIHI01000054">
    <property type="protein sequence ID" value="TWT40126.1"/>
    <property type="molecule type" value="Genomic_DNA"/>
</dbReference>
<sequence length="68" mass="7297">MTTDGRINAGESIASAGLFLPETYDFACNSGNVRESWQTGGEGALASGQHIKCFSFDVLKRDRVRLGS</sequence>